<keyword evidence="4" id="KW-0449">Lipoprotein</keyword>
<keyword evidence="9" id="KW-1185">Reference proteome</keyword>
<dbReference type="Pfam" id="PF00071">
    <property type="entry name" value="Ras"/>
    <property type="match status" value="1"/>
</dbReference>
<dbReference type="KEGG" id="tut:107362374"/>
<dbReference type="PROSITE" id="PS51421">
    <property type="entry name" value="RAS"/>
    <property type="match status" value="1"/>
</dbReference>
<dbReference type="InterPro" id="IPR011992">
    <property type="entry name" value="EF-hand-dom_pair"/>
</dbReference>
<dbReference type="SMART" id="SM00177">
    <property type="entry name" value="ARF"/>
    <property type="match status" value="1"/>
</dbReference>
<evidence type="ECO:0000256" key="1">
    <source>
        <dbReference type="ARBA" id="ARBA00022741"/>
    </source>
</evidence>
<dbReference type="PROSITE" id="PS00018">
    <property type="entry name" value="EF_HAND_1"/>
    <property type="match status" value="1"/>
</dbReference>
<reference evidence="9" key="1">
    <citation type="submission" date="2011-08" db="EMBL/GenBank/DDBJ databases">
        <authorList>
            <person name="Rombauts S."/>
        </authorList>
    </citation>
    <scope>NUCLEOTIDE SEQUENCE</scope>
    <source>
        <strain evidence="9">London</strain>
    </source>
</reference>
<dbReference type="OMA" id="FIGHSPQ"/>
<dbReference type="PROSITE" id="PS51420">
    <property type="entry name" value="RHO"/>
    <property type="match status" value="1"/>
</dbReference>
<dbReference type="SUPFAM" id="SSF47473">
    <property type="entry name" value="EF-hand"/>
    <property type="match status" value="1"/>
</dbReference>
<evidence type="ECO:0000259" key="7">
    <source>
        <dbReference type="PROSITE" id="PS50222"/>
    </source>
</evidence>
<dbReference type="SMART" id="SM00173">
    <property type="entry name" value="RAS"/>
    <property type="match status" value="1"/>
</dbReference>
<dbReference type="InterPro" id="IPR050227">
    <property type="entry name" value="Rab"/>
</dbReference>
<dbReference type="InterPro" id="IPR018247">
    <property type="entry name" value="EF_Hand_1_Ca_BS"/>
</dbReference>
<gene>
    <name evidence="8" type="primary">107362374</name>
</gene>
<dbReference type="SMART" id="SM00176">
    <property type="entry name" value="RAN"/>
    <property type="match status" value="1"/>
</dbReference>
<reference evidence="8" key="2">
    <citation type="submission" date="2015-06" db="UniProtKB">
        <authorList>
            <consortium name="EnsemblMetazoa"/>
        </authorList>
    </citation>
    <scope>IDENTIFICATION</scope>
</reference>
<evidence type="ECO:0000256" key="6">
    <source>
        <dbReference type="SAM" id="MobiDB-lite"/>
    </source>
</evidence>
<dbReference type="PANTHER" id="PTHR47977">
    <property type="entry name" value="RAS-RELATED PROTEIN RAB"/>
    <property type="match status" value="1"/>
</dbReference>
<name>T1KAV8_TETUR</name>
<feature type="region of interest" description="Disordered" evidence="6">
    <location>
        <begin position="387"/>
        <end position="418"/>
    </location>
</feature>
<dbReference type="STRING" id="32264.T1KAV8"/>
<dbReference type="SMART" id="SM00175">
    <property type="entry name" value="RAB"/>
    <property type="match status" value="1"/>
</dbReference>
<dbReference type="PROSITE" id="PS51419">
    <property type="entry name" value="RAB"/>
    <property type="match status" value="1"/>
</dbReference>
<evidence type="ECO:0000313" key="9">
    <source>
        <dbReference type="Proteomes" id="UP000015104"/>
    </source>
</evidence>
<dbReference type="InterPro" id="IPR002048">
    <property type="entry name" value="EF_hand_dom"/>
</dbReference>
<dbReference type="OrthoDB" id="9989112at2759"/>
<dbReference type="Proteomes" id="UP000015104">
    <property type="component" value="Unassembled WGS sequence"/>
</dbReference>
<dbReference type="Gene3D" id="1.10.238.10">
    <property type="entry name" value="EF-hand"/>
    <property type="match status" value="1"/>
</dbReference>
<evidence type="ECO:0000256" key="3">
    <source>
        <dbReference type="ARBA" id="ARBA00023134"/>
    </source>
</evidence>
<dbReference type="PRINTS" id="PR00449">
    <property type="entry name" value="RASTRNSFRMNG"/>
</dbReference>
<protein>
    <recommendedName>
        <fullName evidence="7">EF-hand domain-containing protein</fullName>
    </recommendedName>
</protein>
<dbReference type="SMART" id="SM00054">
    <property type="entry name" value="EFh"/>
    <property type="match status" value="2"/>
</dbReference>
<dbReference type="GO" id="GO:0005509">
    <property type="term" value="F:calcium ion binding"/>
    <property type="evidence" value="ECO:0007669"/>
    <property type="project" value="InterPro"/>
</dbReference>
<dbReference type="eggNOG" id="KOG0078">
    <property type="taxonomic scope" value="Eukaryota"/>
</dbReference>
<dbReference type="CDD" id="cd00154">
    <property type="entry name" value="Rab"/>
    <property type="match status" value="1"/>
</dbReference>
<accession>T1KAV8</accession>
<organism evidence="8 9">
    <name type="scientific">Tetranychus urticae</name>
    <name type="common">Two-spotted spider mite</name>
    <dbReference type="NCBI Taxonomy" id="32264"/>
    <lineage>
        <taxon>Eukaryota</taxon>
        <taxon>Metazoa</taxon>
        <taxon>Ecdysozoa</taxon>
        <taxon>Arthropoda</taxon>
        <taxon>Chelicerata</taxon>
        <taxon>Arachnida</taxon>
        <taxon>Acari</taxon>
        <taxon>Acariformes</taxon>
        <taxon>Trombidiformes</taxon>
        <taxon>Prostigmata</taxon>
        <taxon>Eleutherengona</taxon>
        <taxon>Raphignathae</taxon>
        <taxon>Tetranychoidea</taxon>
        <taxon>Tetranychidae</taxon>
        <taxon>Tetranychus</taxon>
    </lineage>
</organism>
<dbReference type="Pfam" id="PF13499">
    <property type="entry name" value="EF-hand_7"/>
    <property type="match status" value="1"/>
</dbReference>
<feature type="coiled-coil region" evidence="5">
    <location>
        <begin position="274"/>
        <end position="301"/>
    </location>
</feature>
<evidence type="ECO:0000256" key="5">
    <source>
        <dbReference type="SAM" id="Coils"/>
    </source>
</evidence>
<keyword evidence="2" id="KW-0106">Calcium</keyword>
<sequence length="686" mass="78740">MNTETLWDLFNACDADGSGYIGRDEVRDICSKFSIETEDADGIFESLDRDGDGQISFEDFKEGFKDYERDFSTNPLADKMRLLRAATSDNNNNQEPNDLLTIDNSRHASNLKRVRSFTRRINRALEAEEPIEPEKQAKMIEELMDSLKKLKEENETLAKSYLRERREHEEHLYRIEQDVDSQVRQVEQRVTERAKQEIEAERRSLREMMKDEMLQLQSHLSMFEKVESWLKNSHSAMENERLGEFKSKLEEALEENHQMRLSLLDTQTTVAMMRSELGQLKTLYEQRCKELNQEREKVLEVVHNQDYLTRQLMSLQNANSRFQEIADSIQESDSWGPNSMPSNSSNEMPTRMKKGSIVGDYLGLNIDKRPAMSKNLSKLEELIIREEDSRQGKSNDSSTWNSKEDENDSGLSTITRDDQDELIFPSTSSLASPAYTRETGFHEKLSPAISINQDDRDSRCSSAIATEDDLLDIPGIKEITGPGESLYNLIFIGDMAVGKTALIYRLAQNQFLVNLCSTVGVDFHVKSYCVDNNKKITVQLWDTGGQERFRSITLSYFRKADGVILVYDITLPKTFLNARNWMSQIKECSDRDIPCVLVGNKLDLRDPNADIEDQITYDRGYKLAEEFNCPFFEISAKHGVNVMQALEAIIRKMMEKDNKKGVVDPKAVVKLDAKSGFWAKKKCSTC</sequence>
<feature type="domain" description="EF-hand" evidence="7">
    <location>
        <begin position="35"/>
        <end position="70"/>
    </location>
</feature>
<dbReference type="PROSITE" id="PS51417">
    <property type="entry name" value="ARF"/>
    <property type="match status" value="1"/>
</dbReference>
<dbReference type="EnsemblMetazoa" id="tetur08g01930.1">
    <property type="protein sequence ID" value="tetur08g01930.1"/>
    <property type="gene ID" value="tetur08g01930"/>
</dbReference>
<proteinExistence type="predicted"/>
<evidence type="ECO:0000256" key="4">
    <source>
        <dbReference type="ARBA" id="ARBA00023288"/>
    </source>
</evidence>
<keyword evidence="3" id="KW-0342">GTP-binding</keyword>
<dbReference type="GO" id="GO:0003924">
    <property type="term" value="F:GTPase activity"/>
    <property type="evidence" value="ECO:0007669"/>
    <property type="project" value="InterPro"/>
</dbReference>
<feature type="coiled-coil region" evidence="5">
    <location>
        <begin position="140"/>
        <end position="167"/>
    </location>
</feature>
<dbReference type="FunFam" id="3.40.50.300:FF:001129">
    <property type="entry name" value="ras-related protein Rab-44 isoform X2"/>
    <property type="match status" value="1"/>
</dbReference>
<dbReference type="NCBIfam" id="TIGR00231">
    <property type="entry name" value="small_GTP"/>
    <property type="match status" value="1"/>
</dbReference>
<dbReference type="CDD" id="cd00051">
    <property type="entry name" value="EFh"/>
    <property type="match status" value="1"/>
</dbReference>
<dbReference type="InterPro" id="IPR001806">
    <property type="entry name" value="Small_GTPase"/>
</dbReference>
<dbReference type="PROSITE" id="PS50222">
    <property type="entry name" value="EF_HAND_2"/>
    <property type="match status" value="1"/>
</dbReference>
<dbReference type="HOGENOM" id="CLU_023178_0_0_1"/>
<dbReference type="EMBL" id="CAEY01001943">
    <property type="status" value="NOT_ANNOTATED_CDS"/>
    <property type="molecule type" value="Genomic_DNA"/>
</dbReference>
<dbReference type="InterPro" id="IPR005225">
    <property type="entry name" value="Small_GTP-bd"/>
</dbReference>
<dbReference type="SMART" id="SM00174">
    <property type="entry name" value="RHO"/>
    <property type="match status" value="1"/>
</dbReference>
<feature type="compositionally biased region" description="Low complexity" evidence="6">
    <location>
        <begin position="337"/>
        <end position="349"/>
    </location>
</feature>
<evidence type="ECO:0000256" key="2">
    <source>
        <dbReference type="ARBA" id="ARBA00022837"/>
    </source>
</evidence>
<keyword evidence="5" id="KW-0175">Coiled coil</keyword>
<dbReference type="GO" id="GO:0005525">
    <property type="term" value="F:GTP binding"/>
    <property type="evidence" value="ECO:0007669"/>
    <property type="project" value="UniProtKB-KW"/>
</dbReference>
<dbReference type="SUPFAM" id="SSF52540">
    <property type="entry name" value="P-loop containing nucleoside triphosphate hydrolases"/>
    <property type="match status" value="1"/>
</dbReference>
<dbReference type="AlphaFoldDB" id="T1KAV8"/>
<keyword evidence="1" id="KW-0547">Nucleotide-binding</keyword>
<feature type="region of interest" description="Disordered" evidence="6">
    <location>
        <begin position="329"/>
        <end position="351"/>
    </location>
</feature>
<dbReference type="InterPro" id="IPR027417">
    <property type="entry name" value="P-loop_NTPase"/>
</dbReference>
<dbReference type="Gene3D" id="3.40.50.300">
    <property type="entry name" value="P-loop containing nucleotide triphosphate hydrolases"/>
    <property type="match status" value="1"/>
</dbReference>
<evidence type="ECO:0000313" key="8">
    <source>
        <dbReference type="EnsemblMetazoa" id="tetur08g01930.1"/>
    </source>
</evidence>